<dbReference type="Proteomes" id="UP001054945">
    <property type="component" value="Unassembled WGS sequence"/>
</dbReference>
<organism evidence="1 2">
    <name type="scientific">Caerostris extrusa</name>
    <name type="common">Bark spider</name>
    <name type="synonym">Caerostris bankana</name>
    <dbReference type="NCBI Taxonomy" id="172846"/>
    <lineage>
        <taxon>Eukaryota</taxon>
        <taxon>Metazoa</taxon>
        <taxon>Ecdysozoa</taxon>
        <taxon>Arthropoda</taxon>
        <taxon>Chelicerata</taxon>
        <taxon>Arachnida</taxon>
        <taxon>Araneae</taxon>
        <taxon>Araneomorphae</taxon>
        <taxon>Entelegynae</taxon>
        <taxon>Araneoidea</taxon>
        <taxon>Araneidae</taxon>
        <taxon>Caerostris</taxon>
    </lineage>
</organism>
<evidence type="ECO:0000313" key="1">
    <source>
        <dbReference type="EMBL" id="GIY27938.1"/>
    </source>
</evidence>
<proteinExistence type="predicted"/>
<keyword evidence="2" id="KW-1185">Reference proteome</keyword>
<gene>
    <name evidence="1" type="ORF">CEXT_747341</name>
</gene>
<accession>A0AAV4S066</accession>
<reference evidence="1 2" key="1">
    <citation type="submission" date="2021-06" db="EMBL/GenBank/DDBJ databases">
        <title>Caerostris extrusa draft genome.</title>
        <authorList>
            <person name="Kono N."/>
            <person name="Arakawa K."/>
        </authorList>
    </citation>
    <scope>NUCLEOTIDE SEQUENCE [LARGE SCALE GENOMIC DNA]</scope>
</reference>
<dbReference type="EMBL" id="BPLR01008883">
    <property type="protein sequence ID" value="GIY27938.1"/>
    <property type="molecule type" value="Genomic_DNA"/>
</dbReference>
<evidence type="ECO:0000313" key="2">
    <source>
        <dbReference type="Proteomes" id="UP001054945"/>
    </source>
</evidence>
<protein>
    <submittedName>
        <fullName evidence="1">Uncharacterized protein</fullName>
    </submittedName>
</protein>
<comment type="caution">
    <text evidence="1">The sequence shown here is derived from an EMBL/GenBank/DDBJ whole genome shotgun (WGS) entry which is preliminary data.</text>
</comment>
<name>A0AAV4S066_CAEEX</name>
<dbReference type="AlphaFoldDB" id="A0AAV4S066"/>
<sequence>MLIKPHLCSSAHSSGGIIKDGGRGPRNRIRGNVCITLIIFACLRAVKFGKGCNLRLGQPMSRYLPSRRIKLRDAEIMIKILIILDEKFIDLEKSTILSSEDLSTVPIIPLTTEPRCICMFAVGRTVVGPIRKPHIPVNSSPLVVLLRTPFPRSPQILDAH</sequence>